<proteinExistence type="predicted"/>
<dbReference type="Pfam" id="PF07796">
    <property type="entry name" value="DUF1638"/>
    <property type="match status" value="1"/>
</dbReference>
<gene>
    <name evidence="2" type="ORF">LZ11_00556</name>
</gene>
<evidence type="ECO:0000313" key="2">
    <source>
        <dbReference type="EMBL" id="TYP57566.1"/>
    </source>
</evidence>
<dbReference type="Proteomes" id="UP000322294">
    <property type="component" value="Unassembled WGS sequence"/>
</dbReference>
<evidence type="ECO:0000313" key="3">
    <source>
        <dbReference type="Proteomes" id="UP000322294"/>
    </source>
</evidence>
<organism evidence="2 3">
    <name type="scientific">Thermosediminibacter litoriperuensis</name>
    <dbReference type="NCBI Taxonomy" id="291989"/>
    <lineage>
        <taxon>Bacteria</taxon>
        <taxon>Bacillati</taxon>
        <taxon>Bacillota</taxon>
        <taxon>Clostridia</taxon>
        <taxon>Thermosediminibacterales</taxon>
        <taxon>Thermosediminibacteraceae</taxon>
        <taxon>Thermosediminibacter</taxon>
    </lineage>
</organism>
<dbReference type="InterPro" id="IPR012437">
    <property type="entry name" value="DUF1638"/>
</dbReference>
<reference evidence="2 3" key="1">
    <citation type="submission" date="2019-07" db="EMBL/GenBank/DDBJ databases">
        <title>Genomic Encyclopedia of Type Strains, Phase I: the one thousand microbial genomes (KMG-I) project.</title>
        <authorList>
            <person name="Kyrpides N."/>
        </authorList>
    </citation>
    <scope>NUCLEOTIDE SEQUENCE [LARGE SCALE GENOMIC DNA]</scope>
    <source>
        <strain evidence="2 3">DSM 16647</strain>
    </source>
</reference>
<comment type="caution">
    <text evidence="2">The sequence shown here is derived from an EMBL/GenBank/DDBJ whole genome shotgun (WGS) entry which is preliminary data.</text>
</comment>
<dbReference type="EMBL" id="VNHO01000005">
    <property type="protein sequence ID" value="TYP57566.1"/>
    <property type="molecule type" value="Genomic_DNA"/>
</dbReference>
<protein>
    <submittedName>
        <fullName evidence="2">Uncharacterized protein DUF1638</fullName>
    </submittedName>
</protein>
<accession>A0A5S5AXT4</accession>
<evidence type="ECO:0000259" key="1">
    <source>
        <dbReference type="Pfam" id="PF07796"/>
    </source>
</evidence>
<dbReference type="AlphaFoldDB" id="A0A5S5AXT4"/>
<feature type="domain" description="DUF1638" evidence="1">
    <location>
        <begin position="30"/>
        <end position="192"/>
    </location>
</feature>
<keyword evidence="3" id="KW-1185">Reference proteome</keyword>
<sequence length="231" mass="26654">MKNIVIACQTIYDELNLAINETRSEYPVIWVDSEYHSDPDRLRLKLQQEIDSQKNVDNIILAYGFCGNAILGLTASTANLIFPKTDDCISMLLSKPGEKSQRVKDAYYLTRGWIKSPRSLMMEYKNALKRYGEEKTKRIFQRMLKNYNKLMLIDTGAYNVADCWNEAQKIAGTIGLELVTEKGDLWLLKKMLTGPYDDNFSIINKREKVNIAHLGYNFNEQTNYQTLKLSL</sequence>
<name>A0A5S5AXT4_9FIRM</name>
<dbReference type="RefSeq" id="WP_187695049.1">
    <property type="nucleotide sequence ID" value="NZ_VNHO01000005.1"/>
</dbReference>